<proteinExistence type="predicted"/>
<accession>A0A0D2BA16</accession>
<feature type="region of interest" description="Disordered" evidence="1">
    <location>
        <begin position="167"/>
        <end position="238"/>
    </location>
</feature>
<feature type="domain" description="Oxidoreductase-like" evidence="2">
    <location>
        <begin position="122"/>
        <end position="165"/>
    </location>
</feature>
<dbReference type="Proteomes" id="UP000053259">
    <property type="component" value="Unassembled WGS sequence"/>
</dbReference>
<dbReference type="GeneID" id="27309015"/>
<dbReference type="PANTHER" id="PTHR21193:SF3">
    <property type="entry name" value="OXIDOREDUCTASE-LIKE DOMAIN-CONTAINING PROTEIN 1"/>
    <property type="match status" value="1"/>
</dbReference>
<dbReference type="EMBL" id="KN847531">
    <property type="protein sequence ID" value="KIW08104.1"/>
    <property type="molecule type" value="Genomic_DNA"/>
</dbReference>
<feature type="region of interest" description="Disordered" evidence="1">
    <location>
        <begin position="67"/>
        <end position="89"/>
    </location>
</feature>
<dbReference type="AlphaFoldDB" id="A0A0D2BA16"/>
<dbReference type="HOGENOM" id="CLU_062297_2_0_1"/>
<dbReference type="Pfam" id="PF09791">
    <property type="entry name" value="Oxidored-like"/>
    <property type="match status" value="1"/>
</dbReference>
<feature type="compositionally biased region" description="Basic and acidic residues" evidence="1">
    <location>
        <begin position="167"/>
        <end position="180"/>
    </location>
</feature>
<dbReference type="InParanoid" id="A0A0D2BA16"/>
<dbReference type="RefSeq" id="XP_016217973.1">
    <property type="nucleotide sequence ID" value="XM_016353878.1"/>
</dbReference>
<name>A0A0D2BA16_9PEZI</name>
<dbReference type="OrthoDB" id="10064411at2759"/>
<evidence type="ECO:0000259" key="2">
    <source>
        <dbReference type="Pfam" id="PF09791"/>
    </source>
</evidence>
<gene>
    <name evidence="3" type="ORF">PV09_01042</name>
</gene>
<dbReference type="VEuPathDB" id="FungiDB:PV09_01042"/>
<evidence type="ECO:0000256" key="1">
    <source>
        <dbReference type="SAM" id="MobiDB-lite"/>
    </source>
</evidence>
<dbReference type="STRING" id="253628.A0A0D2BA16"/>
<dbReference type="InterPro" id="IPR019180">
    <property type="entry name" value="Oxidoreductase-like_N"/>
</dbReference>
<evidence type="ECO:0000313" key="4">
    <source>
        <dbReference type="Proteomes" id="UP000053259"/>
    </source>
</evidence>
<feature type="compositionally biased region" description="Low complexity" evidence="1">
    <location>
        <begin position="72"/>
        <end position="81"/>
    </location>
</feature>
<organism evidence="3 4">
    <name type="scientific">Verruconis gallopava</name>
    <dbReference type="NCBI Taxonomy" id="253628"/>
    <lineage>
        <taxon>Eukaryota</taxon>
        <taxon>Fungi</taxon>
        <taxon>Dikarya</taxon>
        <taxon>Ascomycota</taxon>
        <taxon>Pezizomycotina</taxon>
        <taxon>Dothideomycetes</taxon>
        <taxon>Pleosporomycetidae</taxon>
        <taxon>Venturiales</taxon>
        <taxon>Sympoventuriaceae</taxon>
        <taxon>Verruconis</taxon>
    </lineage>
</organism>
<sequence>MDSFHRAPVLRLMRNRLCTSCVRALRVQVLRRNSRVLNSRSKSYIARSGEQANPLSGYYTELLSQPHRVAASTRPPTTSSSKDQEVKAERDERIAKARLVFGSRLAGPIERRKKVDEQSTLIAGVLVPPRPQEPDNCCMSGCVNCVWDVYRDDLEYWAAKTKEAREKLAQQKRQKQEKSARKPLLSTNTSVASSSTPAPDSTLSHAATSMDDDGGGSDTNWDRGLDIPDAPQEDLFGGIPVGIREFMKTEKRLKEKHRAEGTRYSY</sequence>
<reference evidence="3 4" key="1">
    <citation type="submission" date="2015-01" db="EMBL/GenBank/DDBJ databases">
        <title>The Genome Sequence of Ochroconis gallopava CBS43764.</title>
        <authorList>
            <consortium name="The Broad Institute Genomics Platform"/>
            <person name="Cuomo C."/>
            <person name="de Hoog S."/>
            <person name="Gorbushina A."/>
            <person name="Stielow B."/>
            <person name="Teixiera M."/>
            <person name="Abouelleil A."/>
            <person name="Chapman S.B."/>
            <person name="Priest M."/>
            <person name="Young S.K."/>
            <person name="Wortman J."/>
            <person name="Nusbaum C."/>
            <person name="Birren B."/>
        </authorList>
    </citation>
    <scope>NUCLEOTIDE SEQUENCE [LARGE SCALE GENOMIC DNA]</scope>
    <source>
        <strain evidence="3 4">CBS 43764</strain>
    </source>
</reference>
<dbReference type="PANTHER" id="PTHR21193">
    <property type="entry name" value="OXIDOREDUCTASE-LIKE DOMAIN-CONTAINING PROTEIN 1"/>
    <property type="match status" value="1"/>
</dbReference>
<evidence type="ECO:0000313" key="3">
    <source>
        <dbReference type="EMBL" id="KIW08104.1"/>
    </source>
</evidence>
<keyword evidence="4" id="KW-1185">Reference proteome</keyword>
<dbReference type="InterPro" id="IPR039251">
    <property type="entry name" value="OXLD1"/>
</dbReference>
<protein>
    <recommendedName>
        <fullName evidence="2">Oxidoreductase-like domain-containing protein</fullName>
    </recommendedName>
</protein>
<dbReference type="GO" id="GO:0005739">
    <property type="term" value="C:mitochondrion"/>
    <property type="evidence" value="ECO:0007669"/>
    <property type="project" value="TreeGrafter"/>
</dbReference>
<feature type="compositionally biased region" description="Polar residues" evidence="1">
    <location>
        <begin position="185"/>
        <end position="207"/>
    </location>
</feature>